<proteinExistence type="predicted"/>
<evidence type="ECO:0000313" key="4">
    <source>
        <dbReference type="Proteomes" id="UP000315400"/>
    </source>
</evidence>
<evidence type="ECO:0000313" key="3">
    <source>
        <dbReference type="EMBL" id="TQE98310.1"/>
    </source>
</evidence>
<name>A0A540VNG8_9GAMM</name>
<reference evidence="3 4" key="1">
    <citation type="submission" date="2019-06" db="EMBL/GenBank/DDBJ databases">
        <title>Metagenome assembled Genome of Spiribacter salinus SL48-SHIP from the microbial mat of Salt Lake 48 (Novosibirsk region, Russia).</title>
        <authorList>
            <person name="Shipova A."/>
            <person name="Rozanov A.S."/>
            <person name="Bryanskaya A.V."/>
            <person name="Peltek S.E."/>
        </authorList>
    </citation>
    <scope>NUCLEOTIDE SEQUENCE [LARGE SCALE GENOMIC DNA]</scope>
    <source>
        <strain evidence="3">SL48-SHIP-2</strain>
    </source>
</reference>
<dbReference type="Proteomes" id="UP000315400">
    <property type="component" value="Unassembled WGS sequence"/>
</dbReference>
<dbReference type="InterPro" id="IPR018711">
    <property type="entry name" value="NAGPA"/>
</dbReference>
<evidence type="ECO:0000256" key="1">
    <source>
        <dbReference type="SAM" id="Phobius"/>
    </source>
</evidence>
<keyword evidence="1" id="KW-0812">Transmembrane</keyword>
<sequence>MQKTAGWWATMVAAVLVLGVVFWWLRPLQPQDEHALFQGVFYSAQQLPETPESSGLAHLVRIELQTPGVRLYNTPLDSQAVAAGDQYRLSYTWWEARRQGLAVAINGTLFRGHSEWFLPGETVRAVHTTIAAGEVSHRNAYTSMIWTDEEGTLHITPESPPPDQVVEEAIWGVGGLLLSREASAAPHRAHVRSQVTLVGANEDTQELWFAVFEDASHAVAWEVLLAAGAQEAVLLDGGASTTFFIRRTAATPRTGTLVGGWRPVATHVGVYAEPVPRSKR</sequence>
<organism evidence="3 4">
    <name type="scientific">Spiribacter salinus</name>
    <dbReference type="NCBI Taxonomy" id="1335746"/>
    <lineage>
        <taxon>Bacteria</taxon>
        <taxon>Pseudomonadati</taxon>
        <taxon>Pseudomonadota</taxon>
        <taxon>Gammaproteobacteria</taxon>
        <taxon>Chromatiales</taxon>
        <taxon>Ectothiorhodospiraceae</taxon>
        <taxon>Spiribacter</taxon>
    </lineage>
</organism>
<accession>A0A540VNG8</accession>
<feature type="domain" description="Phosphodiester glycosidase" evidence="2">
    <location>
        <begin position="100"/>
        <end position="271"/>
    </location>
</feature>
<feature type="transmembrane region" description="Helical" evidence="1">
    <location>
        <begin position="6"/>
        <end position="25"/>
    </location>
</feature>
<dbReference type="GO" id="GO:0016798">
    <property type="term" value="F:hydrolase activity, acting on glycosyl bonds"/>
    <property type="evidence" value="ECO:0007669"/>
    <property type="project" value="UniProtKB-KW"/>
</dbReference>
<dbReference type="AlphaFoldDB" id="A0A540VNG8"/>
<dbReference type="Pfam" id="PF09992">
    <property type="entry name" value="NAGPA"/>
    <property type="match status" value="1"/>
</dbReference>
<keyword evidence="1" id="KW-1133">Transmembrane helix</keyword>
<keyword evidence="3" id="KW-0378">Hydrolase</keyword>
<gene>
    <name evidence="3" type="ORF">FKY71_14510</name>
</gene>
<comment type="caution">
    <text evidence="3">The sequence shown here is derived from an EMBL/GenBank/DDBJ whole genome shotgun (WGS) entry which is preliminary data.</text>
</comment>
<keyword evidence="1" id="KW-0472">Membrane</keyword>
<dbReference type="EMBL" id="VIFK01000228">
    <property type="protein sequence ID" value="TQE98310.1"/>
    <property type="molecule type" value="Genomic_DNA"/>
</dbReference>
<protein>
    <submittedName>
        <fullName evidence="3">Phosphodiester glycosidase family protein</fullName>
    </submittedName>
</protein>
<keyword evidence="3" id="KW-0326">Glycosidase</keyword>
<evidence type="ECO:0000259" key="2">
    <source>
        <dbReference type="Pfam" id="PF09992"/>
    </source>
</evidence>